<comment type="function">
    <text evidence="5">Component of the mitochondrial ribosome (mitoribosome), a dedicated translation machinery responsible for the synthesis of mitochondrial genome-encoded proteins, including at least some of the essential transmembrane subunits of the mitochondrial respiratory chain. The mitoribosomes are attached to the mitochondrial inner membrane and translation products are cotranslationally integrated into the membrane.</text>
</comment>
<dbReference type="FunFam" id="2.30.170.40:FF:000003">
    <property type="entry name" value="54S ribosomal protein L24"/>
    <property type="match status" value="1"/>
</dbReference>
<evidence type="ECO:0000256" key="6">
    <source>
        <dbReference type="SAM" id="MobiDB-lite"/>
    </source>
</evidence>
<dbReference type="Pfam" id="PF00830">
    <property type="entry name" value="Ribosomal_L28"/>
    <property type="match status" value="1"/>
</dbReference>
<dbReference type="STRING" id="196109.A0A136IQ36"/>
<dbReference type="SUPFAM" id="SSF143800">
    <property type="entry name" value="L28p-like"/>
    <property type="match status" value="1"/>
</dbReference>
<dbReference type="Proteomes" id="UP000070501">
    <property type="component" value="Unassembled WGS sequence"/>
</dbReference>
<organism evidence="7 8">
    <name type="scientific">Microdochium bolleyi</name>
    <dbReference type="NCBI Taxonomy" id="196109"/>
    <lineage>
        <taxon>Eukaryota</taxon>
        <taxon>Fungi</taxon>
        <taxon>Dikarya</taxon>
        <taxon>Ascomycota</taxon>
        <taxon>Pezizomycotina</taxon>
        <taxon>Sordariomycetes</taxon>
        <taxon>Xylariomycetidae</taxon>
        <taxon>Xylariales</taxon>
        <taxon>Microdochiaceae</taxon>
        <taxon>Microdochium</taxon>
    </lineage>
</organism>
<dbReference type="GO" id="GO:0005762">
    <property type="term" value="C:mitochondrial large ribosomal subunit"/>
    <property type="evidence" value="ECO:0007669"/>
    <property type="project" value="TreeGrafter"/>
</dbReference>
<proteinExistence type="inferred from homology"/>
<accession>A0A136IQ36</accession>
<feature type="region of interest" description="Disordered" evidence="6">
    <location>
        <begin position="278"/>
        <end position="297"/>
    </location>
</feature>
<protein>
    <recommendedName>
        <fullName evidence="4">Large ribosomal subunit protein bL28m</fullName>
    </recommendedName>
</protein>
<sequence length="297" mass="33280">MAPSIRPLFAAATTSTTRCLAHAHSHAASTLPLTAARCLSTTAALSRQKPSHRTVDPELLPEYPYGRFRTYKQANEGLYGGAKVRFGNVISEKWNRKSRTKWLPNRHTKRLWSVGLQNFIRVRLTARTLRTIDKLGGIDEYLLGPKAARVKEMGPAGWALRWKVMQSPIIQERYAREREALGLPPRAPSLGGVDGGALEFPPDVLAQAARQTPGGRTAEDLMRDINAMLEKGEEFELDAESESDLVLSTEDQRILDDHASPENKRLLQEIDDMIKQEEASLKSEAPFMMEEEKPRKP</sequence>
<evidence type="ECO:0000256" key="4">
    <source>
        <dbReference type="ARBA" id="ARBA00035269"/>
    </source>
</evidence>
<keyword evidence="2" id="KW-0689">Ribosomal protein</keyword>
<keyword evidence="8" id="KW-1185">Reference proteome</keyword>
<dbReference type="AlphaFoldDB" id="A0A136IQ36"/>
<evidence type="ECO:0000256" key="2">
    <source>
        <dbReference type="ARBA" id="ARBA00022980"/>
    </source>
</evidence>
<evidence type="ECO:0000313" key="7">
    <source>
        <dbReference type="EMBL" id="KXJ87023.1"/>
    </source>
</evidence>
<dbReference type="PANTHER" id="PTHR13528">
    <property type="entry name" value="39S RIBOSOMAL PROTEIN L28, MITOCHONDRIAL"/>
    <property type="match status" value="1"/>
</dbReference>
<dbReference type="EMBL" id="KQ964264">
    <property type="protein sequence ID" value="KXJ87023.1"/>
    <property type="molecule type" value="Genomic_DNA"/>
</dbReference>
<comment type="similarity">
    <text evidence="1">Belongs to the bacterial ribosomal protein bL28 family.</text>
</comment>
<dbReference type="GO" id="GO:0003735">
    <property type="term" value="F:structural constituent of ribosome"/>
    <property type="evidence" value="ECO:0007669"/>
    <property type="project" value="InterPro"/>
</dbReference>
<dbReference type="InterPro" id="IPR034704">
    <property type="entry name" value="Ribosomal_bL28/bL31-like_sf"/>
</dbReference>
<dbReference type="InterPro" id="IPR026569">
    <property type="entry name" value="Ribosomal_bL28"/>
</dbReference>
<evidence type="ECO:0000256" key="3">
    <source>
        <dbReference type="ARBA" id="ARBA00023274"/>
    </source>
</evidence>
<reference evidence="8" key="1">
    <citation type="submission" date="2016-02" db="EMBL/GenBank/DDBJ databases">
        <title>Draft genome sequence of Microdochium bolleyi, a fungal endophyte of beachgrass.</title>
        <authorList>
            <consortium name="DOE Joint Genome Institute"/>
            <person name="David A.S."/>
            <person name="May G."/>
            <person name="Haridas S."/>
            <person name="Lim J."/>
            <person name="Wang M."/>
            <person name="Labutti K."/>
            <person name="Lipzen A."/>
            <person name="Barry K."/>
            <person name="Grigoriev I.V."/>
        </authorList>
    </citation>
    <scope>NUCLEOTIDE SEQUENCE [LARGE SCALE GENOMIC DNA]</scope>
    <source>
        <strain evidence="8">J235TASD1</strain>
    </source>
</reference>
<evidence type="ECO:0000256" key="5">
    <source>
        <dbReference type="ARBA" id="ARBA00037226"/>
    </source>
</evidence>
<keyword evidence="3" id="KW-0687">Ribonucleoprotein</keyword>
<gene>
    <name evidence="7" type="ORF">Micbo1qcDRAFT_167777</name>
</gene>
<evidence type="ECO:0000256" key="1">
    <source>
        <dbReference type="ARBA" id="ARBA00008760"/>
    </source>
</evidence>
<dbReference type="InParanoid" id="A0A136IQ36"/>
<name>A0A136IQ36_9PEZI</name>
<dbReference type="OrthoDB" id="361870at2759"/>
<dbReference type="Gene3D" id="2.30.170.40">
    <property type="entry name" value="Ribosomal protein L28/L24"/>
    <property type="match status" value="1"/>
</dbReference>
<evidence type="ECO:0000313" key="8">
    <source>
        <dbReference type="Proteomes" id="UP000070501"/>
    </source>
</evidence>
<dbReference type="InterPro" id="IPR037147">
    <property type="entry name" value="Ribosomal_bL28_sf"/>
</dbReference>
<dbReference type="PANTHER" id="PTHR13528:SF2">
    <property type="entry name" value="LARGE RIBOSOMAL SUBUNIT PROTEIN BL28M"/>
    <property type="match status" value="1"/>
</dbReference>